<proteinExistence type="predicted"/>
<dbReference type="AlphaFoldDB" id="A0A822XGB5"/>
<feature type="region of interest" description="Disordered" evidence="1">
    <location>
        <begin position="63"/>
        <end position="85"/>
    </location>
</feature>
<organism evidence="2 3">
    <name type="scientific">Nelumbo nucifera</name>
    <name type="common">Sacred lotus</name>
    <dbReference type="NCBI Taxonomy" id="4432"/>
    <lineage>
        <taxon>Eukaryota</taxon>
        <taxon>Viridiplantae</taxon>
        <taxon>Streptophyta</taxon>
        <taxon>Embryophyta</taxon>
        <taxon>Tracheophyta</taxon>
        <taxon>Spermatophyta</taxon>
        <taxon>Magnoliopsida</taxon>
        <taxon>Proteales</taxon>
        <taxon>Nelumbonaceae</taxon>
        <taxon>Nelumbo</taxon>
    </lineage>
</organism>
<evidence type="ECO:0000313" key="3">
    <source>
        <dbReference type="Proteomes" id="UP000607653"/>
    </source>
</evidence>
<name>A0A822XGB5_NELNU</name>
<gene>
    <name evidence="2" type="ORF">HUJ06_019520</name>
</gene>
<keyword evidence="3" id="KW-1185">Reference proteome</keyword>
<evidence type="ECO:0000313" key="2">
    <source>
        <dbReference type="EMBL" id="DAD18056.1"/>
    </source>
</evidence>
<dbReference type="EMBL" id="DUZY01000001">
    <property type="protein sequence ID" value="DAD18056.1"/>
    <property type="molecule type" value="Genomic_DNA"/>
</dbReference>
<reference evidence="2 3" key="1">
    <citation type="journal article" date="2020" name="Mol. Biol. Evol.">
        <title>Distinct Expression and Methylation Patterns for Genes with Different Fates following a Single Whole-Genome Duplication in Flowering Plants.</title>
        <authorList>
            <person name="Shi T."/>
            <person name="Rahmani R.S."/>
            <person name="Gugger P.F."/>
            <person name="Wang M."/>
            <person name="Li H."/>
            <person name="Zhang Y."/>
            <person name="Li Z."/>
            <person name="Wang Q."/>
            <person name="Van de Peer Y."/>
            <person name="Marchal K."/>
            <person name="Chen J."/>
        </authorList>
    </citation>
    <scope>NUCLEOTIDE SEQUENCE [LARGE SCALE GENOMIC DNA]</scope>
    <source>
        <tissue evidence="2">Leaf</tissue>
    </source>
</reference>
<dbReference type="Proteomes" id="UP000607653">
    <property type="component" value="Unassembled WGS sequence"/>
</dbReference>
<feature type="region of interest" description="Disordered" evidence="1">
    <location>
        <begin position="1"/>
        <end position="37"/>
    </location>
</feature>
<comment type="caution">
    <text evidence="2">The sequence shown here is derived from an EMBL/GenBank/DDBJ whole genome shotgun (WGS) entry which is preliminary data.</text>
</comment>
<sequence>MKSGQLVSLHRTPPEPKACPKCTTTTEPSIEHPGIGEPKHHLKVCIPKSDEKLLGGEVVEEAEFGGDSDAPKTPPSIGTCPGELHSGFSPLSSPVQMLVLPSLPIPSQALV</sequence>
<accession>A0A822XGB5</accession>
<protein>
    <submittedName>
        <fullName evidence="2">Uncharacterized protein</fullName>
    </submittedName>
</protein>
<evidence type="ECO:0000256" key="1">
    <source>
        <dbReference type="SAM" id="MobiDB-lite"/>
    </source>
</evidence>